<reference evidence="5 6" key="1">
    <citation type="submission" date="2023-08" db="EMBL/GenBank/DDBJ databases">
        <title>genomic of DY56.</title>
        <authorList>
            <person name="Wang Y."/>
        </authorList>
    </citation>
    <scope>NUCLEOTIDE SEQUENCE [LARGE SCALE GENOMIC DNA]</scope>
    <source>
        <strain evidence="5 6">DY56-A-20</strain>
    </source>
</reference>
<dbReference type="PROSITE" id="PS51371">
    <property type="entry name" value="CBS"/>
    <property type="match status" value="2"/>
</dbReference>
<dbReference type="RefSeq" id="WP_305930586.1">
    <property type="nucleotide sequence ID" value="NZ_JAVAIL010000005.1"/>
</dbReference>
<dbReference type="Gene3D" id="3.10.580.10">
    <property type="entry name" value="CBS-domain"/>
    <property type="match status" value="1"/>
</dbReference>
<keyword evidence="5" id="KW-0808">Transferase</keyword>
<evidence type="ECO:0000313" key="5">
    <source>
        <dbReference type="EMBL" id="MDP4540578.1"/>
    </source>
</evidence>
<sequence>MTNPSAFVHADTLLLPTATISDAFESLTQSGKGAALLLDSKGRLQHLFTDGDLRRVLLAGQSIETPLAQLKHKTPHSVSPDVRHHEALMLMDRYRIDQLPILDNEGRPVGLHLRRDIGSRIWLSTPHIGEEELQFVNQAFASNWIAPLGPNVDAFEREVAAKVEVGHAAALSSGTAAIHLALILLGISRGDRVLCSSLTFVASANPILYVGAEPLFVDAEAGSWNMCPIALERALEQSAREGRPARAVMVVDIYGQAADYDRIRPICDRYGVPIIEDAAEALGASYGGKPCGGFGRIGVFSFNGNKIITTSGGGMLVADDADLVQHARKLATQAREDCPWYEHKEIGYNYRMSNVLAGIGRGQLSRLEERVAARRAIFERYHEALAQIDAIEWMPEYEGSFSNRWLTTCTLGAGIDPQAVCDDLARLDIEVRRVWKPMHRQPLFASSQFVNSGSNLDVASDLFERGLCLPSGSNMTEEQIDRVCDALSAALGRADRT</sequence>
<dbReference type="PANTHER" id="PTHR30244:SF34">
    <property type="entry name" value="DTDP-4-AMINO-4,6-DIDEOXYGALACTOSE TRANSAMINASE"/>
    <property type="match status" value="1"/>
</dbReference>
<dbReference type="InterPro" id="IPR015424">
    <property type="entry name" value="PyrdxlP-dep_Trfase"/>
</dbReference>
<keyword evidence="6" id="KW-1185">Reference proteome</keyword>
<dbReference type="InterPro" id="IPR000644">
    <property type="entry name" value="CBS_dom"/>
</dbReference>
<dbReference type="GO" id="GO:0008483">
    <property type="term" value="F:transaminase activity"/>
    <property type="evidence" value="ECO:0007669"/>
    <property type="project" value="UniProtKB-KW"/>
</dbReference>
<evidence type="ECO:0000256" key="3">
    <source>
        <dbReference type="RuleBase" id="RU004508"/>
    </source>
</evidence>
<name>A0ABT9HBD6_9SPHN</name>
<proteinExistence type="inferred from homology"/>
<feature type="domain" description="CBS" evidence="4">
    <location>
        <begin position="1"/>
        <end position="63"/>
    </location>
</feature>
<accession>A0ABT9HBD6</accession>
<organism evidence="5 6">
    <name type="scientific">Qipengyuania benthica</name>
    <dbReference type="NCBI Taxonomy" id="3067651"/>
    <lineage>
        <taxon>Bacteria</taxon>
        <taxon>Pseudomonadati</taxon>
        <taxon>Pseudomonadota</taxon>
        <taxon>Alphaproteobacteria</taxon>
        <taxon>Sphingomonadales</taxon>
        <taxon>Erythrobacteraceae</taxon>
        <taxon>Qipengyuania</taxon>
    </lineage>
</organism>
<dbReference type="CDD" id="cd00616">
    <property type="entry name" value="AHBA_syn"/>
    <property type="match status" value="1"/>
</dbReference>
<dbReference type="Proteomes" id="UP001235664">
    <property type="component" value="Unassembled WGS sequence"/>
</dbReference>
<keyword evidence="3" id="KW-0663">Pyridoxal phosphate</keyword>
<keyword evidence="2" id="KW-0129">CBS domain</keyword>
<dbReference type="Gene3D" id="3.90.1150.10">
    <property type="entry name" value="Aspartate Aminotransferase, domain 1"/>
    <property type="match status" value="1"/>
</dbReference>
<protein>
    <submittedName>
        <fullName evidence="5">DegT/DnrJ/EryC1/StrS family aminotransferase</fullName>
    </submittedName>
</protein>
<evidence type="ECO:0000259" key="4">
    <source>
        <dbReference type="PROSITE" id="PS51371"/>
    </source>
</evidence>
<keyword evidence="5" id="KW-0032">Aminotransferase</keyword>
<dbReference type="SMART" id="SM00116">
    <property type="entry name" value="CBS"/>
    <property type="match status" value="2"/>
</dbReference>
<dbReference type="EMBL" id="JAVAIL010000005">
    <property type="protein sequence ID" value="MDP4540578.1"/>
    <property type="molecule type" value="Genomic_DNA"/>
</dbReference>
<dbReference type="InterPro" id="IPR015421">
    <property type="entry name" value="PyrdxlP-dep_Trfase_major"/>
</dbReference>
<dbReference type="Pfam" id="PF00571">
    <property type="entry name" value="CBS"/>
    <property type="match status" value="1"/>
</dbReference>
<comment type="similarity">
    <text evidence="1 3">Belongs to the DegT/DnrJ/EryC1 family.</text>
</comment>
<evidence type="ECO:0000256" key="1">
    <source>
        <dbReference type="ARBA" id="ARBA00037999"/>
    </source>
</evidence>
<feature type="domain" description="CBS" evidence="4">
    <location>
        <begin position="70"/>
        <end position="131"/>
    </location>
</feature>
<dbReference type="Gene3D" id="3.40.640.10">
    <property type="entry name" value="Type I PLP-dependent aspartate aminotransferase-like (Major domain)"/>
    <property type="match status" value="1"/>
</dbReference>
<dbReference type="SUPFAM" id="SSF53383">
    <property type="entry name" value="PLP-dependent transferases"/>
    <property type="match status" value="1"/>
</dbReference>
<dbReference type="SUPFAM" id="SSF54631">
    <property type="entry name" value="CBS-domain pair"/>
    <property type="match status" value="1"/>
</dbReference>
<evidence type="ECO:0000256" key="2">
    <source>
        <dbReference type="PROSITE-ProRule" id="PRU00703"/>
    </source>
</evidence>
<dbReference type="InterPro" id="IPR046342">
    <property type="entry name" value="CBS_dom_sf"/>
</dbReference>
<dbReference type="Pfam" id="PF01041">
    <property type="entry name" value="DegT_DnrJ_EryC1"/>
    <property type="match status" value="1"/>
</dbReference>
<comment type="caution">
    <text evidence="5">The sequence shown here is derived from an EMBL/GenBank/DDBJ whole genome shotgun (WGS) entry which is preliminary data.</text>
</comment>
<evidence type="ECO:0000313" key="6">
    <source>
        <dbReference type="Proteomes" id="UP001235664"/>
    </source>
</evidence>
<gene>
    <name evidence="5" type="ORF">Q9K01_13175</name>
</gene>
<dbReference type="InterPro" id="IPR015422">
    <property type="entry name" value="PyrdxlP-dep_Trfase_small"/>
</dbReference>
<dbReference type="InterPro" id="IPR000653">
    <property type="entry name" value="DegT/StrS_aminotransferase"/>
</dbReference>
<dbReference type="PANTHER" id="PTHR30244">
    <property type="entry name" value="TRANSAMINASE"/>
    <property type="match status" value="1"/>
</dbReference>